<dbReference type="OrthoDB" id="4202326at2"/>
<sequence length="181" mass="18987">MTRRLIVGVVMAAVAGLSAAGCSGSDDKKPELGPDVAWAGKVCELVGKNVGSLMPPTFSNPNDPKAKKAGYLKFLNDLSSRLTALESTLTTAGAPPVTGGQQALDKALQNLRTAKVGVAKATVAMNRAQTTNVRTFEKSVAGLNQAMQAYATYEGPVKDLRSNRQISDAFNRSSTCVSQKL</sequence>
<gene>
    <name evidence="2" type="ORF">DFJ69_3279</name>
</gene>
<feature type="signal peptide" evidence="1">
    <location>
        <begin position="1"/>
        <end position="19"/>
    </location>
</feature>
<name>A0A3D9SZ03_9ACTN</name>
<dbReference type="EMBL" id="QTTT01000001">
    <property type="protein sequence ID" value="REE97804.1"/>
    <property type="molecule type" value="Genomic_DNA"/>
</dbReference>
<keyword evidence="1" id="KW-0732">Signal</keyword>
<keyword evidence="3" id="KW-1185">Reference proteome</keyword>
<evidence type="ECO:0000313" key="2">
    <source>
        <dbReference type="EMBL" id="REE97804.1"/>
    </source>
</evidence>
<dbReference type="Proteomes" id="UP000256661">
    <property type="component" value="Unassembled WGS sequence"/>
</dbReference>
<evidence type="ECO:0000313" key="3">
    <source>
        <dbReference type="Proteomes" id="UP000256661"/>
    </source>
</evidence>
<comment type="caution">
    <text evidence="2">The sequence shown here is derived from an EMBL/GenBank/DDBJ whole genome shotgun (WGS) entry which is preliminary data.</text>
</comment>
<accession>A0A3D9SZ03</accession>
<evidence type="ECO:0000256" key="1">
    <source>
        <dbReference type="SAM" id="SignalP"/>
    </source>
</evidence>
<dbReference type="RefSeq" id="WP_147312335.1">
    <property type="nucleotide sequence ID" value="NZ_QTTT01000001.1"/>
</dbReference>
<organism evidence="2 3">
    <name type="scientific">Thermomonospora umbrina</name>
    <dbReference type="NCBI Taxonomy" id="111806"/>
    <lineage>
        <taxon>Bacteria</taxon>
        <taxon>Bacillati</taxon>
        <taxon>Actinomycetota</taxon>
        <taxon>Actinomycetes</taxon>
        <taxon>Streptosporangiales</taxon>
        <taxon>Thermomonosporaceae</taxon>
        <taxon>Thermomonospora</taxon>
    </lineage>
</organism>
<protein>
    <submittedName>
        <fullName evidence="2">Uncharacterized protein</fullName>
    </submittedName>
</protein>
<proteinExistence type="predicted"/>
<reference evidence="2 3" key="1">
    <citation type="submission" date="2018-08" db="EMBL/GenBank/DDBJ databases">
        <title>Sequencing the genomes of 1000 actinobacteria strains.</title>
        <authorList>
            <person name="Klenk H.-P."/>
        </authorList>
    </citation>
    <scope>NUCLEOTIDE SEQUENCE [LARGE SCALE GENOMIC DNA]</scope>
    <source>
        <strain evidence="2 3">DSM 43927</strain>
    </source>
</reference>
<dbReference type="PROSITE" id="PS51257">
    <property type="entry name" value="PROKAR_LIPOPROTEIN"/>
    <property type="match status" value="1"/>
</dbReference>
<dbReference type="AlphaFoldDB" id="A0A3D9SZ03"/>
<feature type="chain" id="PRO_5039384488" evidence="1">
    <location>
        <begin position="20"/>
        <end position="181"/>
    </location>
</feature>